<keyword evidence="4" id="KW-0418">Kinase</keyword>
<dbReference type="Pfam" id="PF21245">
    <property type="entry name" value="PI4KB-PIK1_PIK"/>
    <property type="match status" value="1"/>
</dbReference>
<dbReference type="SUPFAM" id="SSF48371">
    <property type="entry name" value="ARM repeat"/>
    <property type="match status" value="1"/>
</dbReference>
<feature type="domain" description="PI3K/PI4K catalytic" evidence="6">
    <location>
        <begin position="688"/>
        <end position="967"/>
    </location>
</feature>
<dbReference type="InterPro" id="IPR015433">
    <property type="entry name" value="PI3/4_kinase"/>
</dbReference>
<dbReference type="SMART" id="SM00146">
    <property type="entry name" value="PI3Kc"/>
    <property type="match status" value="1"/>
</dbReference>
<organism evidence="8 9">
    <name type="scientific">Acrodontium crateriforme</name>
    <dbReference type="NCBI Taxonomy" id="150365"/>
    <lineage>
        <taxon>Eukaryota</taxon>
        <taxon>Fungi</taxon>
        <taxon>Dikarya</taxon>
        <taxon>Ascomycota</taxon>
        <taxon>Pezizomycotina</taxon>
        <taxon>Dothideomycetes</taxon>
        <taxon>Dothideomycetidae</taxon>
        <taxon>Mycosphaerellales</taxon>
        <taxon>Teratosphaeriaceae</taxon>
        <taxon>Acrodontium</taxon>
    </lineage>
</organism>
<feature type="region of interest" description="Disordered" evidence="5">
    <location>
        <begin position="503"/>
        <end position="524"/>
    </location>
</feature>
<name>A0AAQ3M7Z6_9PEZI</name>
<dbReference type="PROSITE" id="PS00915">
    <property type="entry name" value="PI3_4_KINASE_1"/>
    <property type="match status" value="1"/>
</dbReference>
<comment type="catalytic activity">
    <reaction evidence="1">
        <text>a 1,2-diacyl-sn-glycero-3-phospho-(1D-myo-inositol) + ATP = a 1,2-diacyl-sn-glycero-3-phospho-(1D-myo-inositol 4-phosphate) + ADP + H(+)</text>
        <dbReference type="Rhea" id="RHEA:19877"/>
        <dbReference type="ChEBI" id="CHEBI:15378"/>
        <dbReference type="ChEBI" id="CHEBI:30616"/>
        <dbReference type="ChEBI" id="CHEBI:57880"/>
        <dbReference type="ChEBI" id="CHEBI:58178"/>
        <dbReference type="ChEBI" id="CHEBI:456216"/>
        <dbReference type="EC" id="2.7.1.67"/>
    </reaction>
</comment>
<proteinExistence type="predicted"/>
<dbReference type="InterPro" id="IPR018936">
    <property type="entry name" value="PI3/4_kinase_CS"/>
</dbReference>
<evidence type="ECO:0000256" key="5">
    <source>
        <dbReference type="SAM" id="MobiDB-lite"/>
    </source>
</evidence>
<reference evidence="8 9" key="1">
    <citation type="submission" date="2023-11" db="EMBL/GenBank/DDBJ databases">
        <title>An acidophilic fungus is an integral part of prey digestion in a carnivorous sundew plant.</title>
        <authorList>
            <person name="Tsai I.J."/>
        </authorList>
    </citation>
    <scope>NUCLEOTIDE SEQUENCE [LARGE SCALE GENOMIC DNA]</scope>
    <source>
        <strain evidence="8">169a</strain>
    </source>
</reference>
<evidence type="ECO:0000256" key="1">
    <source>
        <dbReference type="ARBA" id="ARBA00001686"/>
    </source>
</evidence>
<dbReference type="PANTHER" id="PTHR10048">
    <property type="entry name" value="PHOSPHATIDYLINOSITOL KINASE"/>
    <property type="match status" value="1"/>
</dbReference>
<dbReference type="PROSITE" id="PS51545">
    <property type="entry name" value="PIK_HELICAL"/>
    <property type="match status" value="1"/>
</dbReference>
<dbReference type="FunFam" id="1.10.1070.11:FF:000016">
    <property type="entry name" value="PIK1p Phosphatidylinositol 4-kinase"/>
    <property type="match status" value="1"/>
</dbReference>
<dbReference type="Gene3D" id="1.10.1070.11">
    <property type="entry name" value="Phosphatidylinositol 3-/4-kinase, catalytic domain"/>
    <property type="match status" value="1"/>
</dbReference>
<dbReference type="GO" id="GO:0046854">
    <property type="term" value="P:phosphatidylinositol phosphate biosynthetic process"/>
    <property type="evidence" value="ECO:0007669"/>
    <property type="project" value="InterPro"/>
</dbReference>
<dbReference type="PROSITE" id="PS00916">
    <property type="entry name" value="PI3_4_KINASE_2"/>
    <property type="match status" value="1"/>
</dbReference>
<feature type="region of interest" description="Disordered" evidence="5">
    <location>
        <begin position="192"/>
        <end position="319"/>
    </location>
</feature>
<gene>
    <name evidence="8" type="ORF">R9X50_00583700</name>
</gene>
<evidence type="ECO:0000256" key="4">
    <source>
        <dbReference type="ARBA" id="ARBA00022777"/>
    </source>
</evidence>
<dbReference type="EC" id="2.7.1.67" evidence="2"/>
<dbReference type="Gene3D" id="3.30.1010.10">
    <property type="entry name" value="Phosphatidylinositol 3-kinase Catalytic Subunit, Chain A, domain 4"/>
    <property type="match status" value="1"/>
</dbReference>
<dbReference type="InterPro" id="IPR001263">
    <property type="entry name" value="PI3K_accessory_dom"/>
</dbReference>
<evidence type="ECO:0000259" key="6">
    <source>
        <dbReference type="PROSITE" id="PS50290"/>
    </source>
</evidence>
<dbReference type="AlphaFoldDB" id="A0AAQ3M7Z6"/>
<evidence type="ECO:0000313" key="8">
    <source>
        <dbReference type="EMBL" id="WPH02965.1"/>
    </source>
</evidence>
<dbReference type="Proteomes" id="UP001303373">
    <property type="component" value="Chromosome 9"/>
</dbReference>
<dbReference type="InterPro" id="IPR016024">
    <property type="entry name" value="ARM-type_fold"/>
</dbReference>
<dbReference type="InterPro" id="IPR000403">
    <property type="entry name" value="PI3/4_kinase_cat_dom"/>
</dbReference>
<dbReference type="InterPro" id="IPR036940">
    <property type="entry name" value="PI3/4_kinase_cat_sf"/>
</dbReference>
<dbReference type="PANTHER" id="PTHR10048:SF22">
    <property type="entry name" value="PHOSPHATIDYLINOSITOL 4-KINASE BETA"/>
    <property type="match status" value="1"/>
</dbReference>
<dbReference type="GO" id="GO:0048015">
    <property type="term" value="P:phosphatidylinositol-mediated signaling"/>
    <property type="evidence" value="ECO:0007669"/>
    <property type="project" value="TreeGrafter"/>
</dbReference>
<dbReference type="InterPro" id="IPR011009">
    <property type="entry name" value="Kinase-like_dom_sf"/>
</dbReference>
<feature type="compositionally biased region" description="Polar residues" evidence="5">
    <location>
        <begin position="458"/>
        <end position="477"/>
    </location>
</feature>
<feature type="region of interest" description="Disordered" evidence="5">
    <location>
        <begin position="628"/>
        <end position="657"/>
    </location>
</feature>
<dbReference type="GO" id="GO:0005737">
    <property type="term" value="C:cytoplasm"/>
    <property type="evidence" value="ECO:0007669"/>
    <property type="project" value="TreeGrafter"/>
</dbReference>
<dbReference type="CDD" id="cd05168">
    <property type="entry name" value="PI4Kc_III_beta"/>
    <property type="match status" value="1"/>
</dbReference>
<dbReference type="InterPro" id="IPR049160">
    <property type="entry name" value="PI4KB-PIK1_PIK"/>
</dbReference>
<keyword evidence="9" id="KW-1185">Reference proteome</keyword>
<dbReference type="SUPFAM" id="SSF56112">
    <property type="entry name" value="Protein kinase-like (PK-like)"/>
    <property type="match status" value="1"/>
</dbReference>
<evidence type="ECO:0000256" key="2">
    <source>
        <dbReference type="ARBA" id="ARBA00012169"/>
    </source>
</evidence>
<keyword evidence="3" id="KW-0808">Transferase</keyword>
<dbReference type="Gene3D" id="6.10.140.1260">
    <property type="match status" value="1"/>
</dbReference>
<dbReference type="GO" id="GO:0004430">
    <property type="term" value="F:1-phosphatidylinositol 4-kinase activity"/>
    <property type="evidence" value="ECO:0007669"/>
    <property type="project" value="UniProtKB-EC"/>
</dbReference>
<feature type="compositionally biased region" description="Polar residues" evidence="5">
    <location>
        <begin position="308"/>
        <end position="319"/>
    </location>
</feature>
<dbReference type="GO" id="GO:0016020">
    <property type="term" value="C:membrane"/>
    <property type="evidence" value="ECO:0007669"/>
    <property type="project" value="TreeGrafter"/>
</dbReference>
<dbReference type="InterPro" id="IPR057754">
    <property type="entry name" value="PI4-kinase_beta/PIK1_cat"/>
</dbReference>
<evidence type="ECO:0000313" key="9">
    <source>
        <dbReference type="Proteomes" id="UP001303373"/>
    </source>
</evidence>
<accession>A0AAQ3M7Z6</accession>
<feature type="region of interest" description="Disordered" evidence="5">
    <location>
        <begin position="457"/>
        <end position="481"/>
    </location>
</feature>
<feature type="compositionally biased region" description="Polar residues" evidence="5">
    <location>
        <begin position="644"/>
        <end position="653"/>
    </location>
</feature>
<dbReference type="Pfam" id="PF00454">
    <property type="entry name" value="PI3_PI4_kinase"/>
    <property type="match status" value="1"/>
</dbReference>
<feature type="domain" description="PIK helical" evidence="7">
    <location>
        <begin position="1"/>
        <end position="120"/>
    </location>
</feature>
<dbReference type="InterPro" id="IPR021601">
    <property type="entry name" value="Phosphatidylino_kinase_fungi"/>
</dbReference>
<evidence type="ECO:0000256" key="3">
    <source>
        <dbReference type="ARBA" id="ARBA00022679"/>
    </source>
</evidence>
<protein>
    <recommendedName>
        <fullName evidence="2">1-phosphatidylinositol 4-kinase</fullName>
        <ecNumber evidence="2">2.7.1.67</ecNumber>
    </recommendedName>
</protein>
<dbReference type="EMBL" id="CP138588">
    <property type="protein sequence ID" value="WPH02965.1"/>
    <property type="molecule type" value="Genomic_DNA"/>
</dbReference>
<sequence length="982" mass="108187">MSWNLLERFIESEHFNRDPSLTVAYLARYAEHVGIHYGLCSKLRQFSYEEIEFFLPQLCHLLISIDNESMALEEFIIDLCEESVNGALLTFWLLQTYLHDLSPEPGSEAFQTCRRNYNRVQRIVFGGAEPPRRERIHENVLPVTVLSSLVLASIGMPLLPRRAGPLAIGQARRPRLVEDIISEALPSKKKLNRANTIAGASAESRKSRPQSVSDMKESATRRSRRPAVIDTVNGAGVANSTPNSPFVDGRRLPSHRQSMMGSRNPEGFASTSSLPSHPKVTIPAASLPASPGVPRRPNQMSRRHSQAPRPTTPSSLSRNQKIRLLRQNYFRSETQLLSALEGISSRLVAVPKPARLSALRAELALIAQDLPAEVDIPLICPAALIEGTASRSRHHRIVRLNPAEATSLNSAEKVPYLLMLEILREDFDFDPDTEDNTRLLTHLLSDKGRSRRRLFDTTHATRNNSIQSPQDPTQSDSVLEPVSGDLSSVSLLEDLDADGALKTGSPRLRSFKDSPQLPSGASLMSLPATNTIENTISRSGSPANRSSPFMKPQVPSQTEVSALADHMRTASQMLAQLELSAAKRPKNEVAAIKAKIIASMQSLEEQSFLSDDALAQPSFDTIMAKAGATGSQADAGDLDDETLENPTDPNLSTGKGAARMENDAMTGGIQRKGDRDDPSAATFGEAWEQKKERIRKTSPYGWIKSWDLVSVIVKTGDDLRQEAFACQLIAVCSKVWAEHEVDVWVKNMRILVTGEASGLIETITNAVSLHSIKRSLTIASIAAGTNPRKRIATLQDHWAKTFGATDSPAYTKAIDNFAQSLAAYSVISYVLQLKDRHNGNILIDSDGHVIHIDFGFMLSNSPGNMGFEAAPFKLTLESVELLGGVEGAAFARFKELMKDAFQALRREAERIVTLVELMGRESTMPCYVGGLPNVVAALRARFVLEKSKEEARDWVEDLVAKSVGSYYTRLYDTFQYRTQGIY</sequence>
<evidence type="ECO:0000259" key="7">
    <source>
        <dbReference type="PROSITE" id="PS51545"/>
    </source>
</evidence>
<dbReference type="Pfam" id="PF11522">
    <property type="entry name" value="Pik1"/>
    <property type="match status" value="1"/>
</dbReference>
<dbReference type="PROSITE" id="PS50290">
    <property type="entry name" value="PI3_4_KINASE_3"/>
    <property type="match status" value="1"/>
</dbReference>